<dbReference type="GO" id="GO:0016651">
    <property type="term" value="F:oxidoreductase activity, acting on NAD(P)H"/>
    <property type="evidence" value="ECO:0007669"/>
    <property type="project" value="UniProtKB-ARBA"/>
</dbReference>
<evidence type="ECO:0000313" key="3">
    <source>
        <dbReference type="Proteomes" id="UP000712157"/>
    </source>
</evidence>
<dbReference type="InterPro" id="IPR054633">
    <property type="entry name" value="BilS"/>
</dbReference>
<proteinExistence type="predicted"/>
<dbReference type="GO" id="GO:0009055">
    <property type="term" value="F:electron transfer activity"/>
    <property type="evidence" value="ECO:0007669"/>
    <property type="project" value="InterPro"/>
</dbReference>
<dbReference type="Pfam" id="PF12641">
    <property type="entry name" value="Flavodoxin_3"/>
    <property type="match status" value="1"/>
</dbReference>
<sequence length="177" mass="19833">MKVKVIYCSHTGNTAQLAQAIADGLPAAAVPRELAAGFTDEENEIDEDELIFAGFWVDKGGCPEEMTELLRGIHHRKVALFATAGFGQDAAYFARIEQKVRALLPVDNRYMGAFFCQGKMQISVRQRYEEIQKRNPEDLKIKQSIENFDLASTHPDDQDLDHAKKFAAEVYLAALNK</sequence>
<dbReference type="SUPFAM" id="SSF52218">
    <property type="entry name" value="Flavoproteins"/>
    <property type="match status" value="1"/>
</dbReference>
<dbReference type="Proteomes" id="UP000712157">
    <property type="component" value="Unassembled WGS sequence"/>
</dbReference>
<dbReference type="InterPro" id="IPR029039">
    <property type="entry name" value="Flavoprotein-like_sf"/>
</dbReference>
<evidence type="ECO:0000259" key="1">
    <source>
        <dbReference type="Pfam" id="PF12641"/>
    </source>
</evidence>
<organism evidence="2 3">
    <name type="scientific">Diplocloster agilis</name>
    <dbReference type="NCBI Taxonomy" id="2850323"/>
    <lineage>
        <taxon>Bacteria</taxon>
        <taxon>Bacillati</taxon>
        <taxon>Bacillota</taxon>
        <taxon>Clostridia</taxon>
        <taxon>Lachnospirales</taxon>
        <taxon>Lachnospiraceae</taxon>
        <taxon>Diplocloster</taxon>
    </lineage>
</organism>
<dbReference type="NCBIfam" id="NF045594">
    <property type="entry name" value="flavodox_BilS"/>
    <property type="match status" value="1"/>
</dbReference>
<accession>A0A949JZG0</accession>
<dbReference type="PROSITE" id="PS00201">
    <property type="entry name" value="FLAVODOXIN"/>
    <property type="match status" value="1"/>
</dbReference>
<evidence type="ECO:0000313" key="2">
    <source>
        <dbReference type="EMBL" id="MBU9736015.1"/>
    </source>
</evidence>
<dbReference type="InterPro" id="IPR001226">
    <property type="entry name" value="Flavodoxin_CS"/>
</dbReference>
<dbReference type="Gene3D" id="3.40.50.360">
    <property type="match status" value="1"/>
</dbReference>
<dbReference type="GO" id="GO:0010181">
    <property type="term" value="F:FMN binding"/>
    <property type="evidence" value="ECO:0007669"/>
    <property type="project" value="InterPro"/>
</dbReference>
<dbReference type="InterPro" id="IPR008254">
    <property type="entry name" value="Flavodoxin/NO_synth"/>
</dbReference>
<gene>
    <name evidence="2" type="ORF">KTH89_05655</name>
</gene>
<name>A0A949JZG0_9FIRM</name>
<comment type="caution">
    <text evidence="2">The sequence shown here is derived from an EMBL/GenBank/DDBJ whole genome shotgun (WGS) entry which is preliminary data.</text>
</comment>
<dbReference type="AlphaFoldDB" id="A0A949JZG0"/>
<keyword evidence="3" id="KW-1185">Reference proteome</keyword>
<protein>
    <submittedName>
        <fullName evidence="2">Flavodoxin family protein</fullName>
    </submittedName>
</protein>
<feature type="domain" description="Flavodoxin-like" evidence="1">
    <location>
        <begin position="5"/>
        <end position="167"/>
    </location>
</feature>
<dbReference type="EMBL" id="JAHQCW010000006">
    <property type="protein sequence ID" value="MBU9736015.1"/>
    <property type="molecule type" value="Genomic_DNA"/>
</dbReference>
<reference evidence="2" key="1">
    <citation type="submission" date="2021-06" db="EMBL/GenBank/DDBJ databases">
        <title>Description of novel taxa of the family Lachnospiraceae.</title>
        <authorList>
            <person name="Chaplin A.V."/>
            <person name="Sokolova S.R."/>
            <person name="Pikina A.P."/>
            <person name="Korzhanova M."/>
            <person name="Belova V."/>
            <person name="Korostin D."/>
            <person name="Efimov B.A."/>
        </authorList>
    </citation>
    <scope>NUCLEOTIDE SEQUENCE</scope>
    <source>
        <strain evidence="2">ASD5720</strain>
    </source>
</reference>
<dbReference type="RefSeq" id="WP_238720987.1">
    <property type="nucleotide sequence ID" value="NZ_JAHQCW010000006.1"/>
</dbReference>